<name>A0AC35TKQ1_9BILA</name>
<protein>
    <submittedName>
        <fullName evidence="2">Reactive oxygen species modulator 1</fullName>
    </submittedName>
</protein>
<dbReference type="WBParaSite" id="RSKR_0000149900.1">
    <property type="protein sequence ID" value="RSKR_0000149900.1"/>
    <property type="gene ID" value="RSKR_0000149900"/>
</dbReference>
<proteinExistence type="predicted"/>
<organism evidence="1 2">
    <name type="scientific">Rhabditophanes sp. KR3021</name>
    <dbReference type="NCBI Taxonomy" id="114890"/>
    <lineage>
        <taxon>Eukaryota</taxon>
        <taxon>Metazoa</taxon>
        <taxon>Ecdysozoa</taxon>
        <taxon>Nematoda</taxon>
        <taxon>Chromadorea</taxon>
        <taxon>Rhabditida</taxon>
        <taxon>Tylenchina</taxon>
        <taxon>Panagrolaimomorpha</taxon>
        <taxon>Strongyloidoidea</taxon>
        <taxon>Alloionematidae</taxon>
        <taxon>Rhabditophanes</taxon>
    </lineage>
</organism>
<evidence type="ECO:0000313" key="1">
    <source>
        <dbReference type="Proteomes" id="UP000095286"/>
    </source>
</evidence>
<sequence>MPVVGSGVPGQQGQTCFSKLKTGFMMGAVIGGSTGVLLGGFAGFRMGLRGAALLRQVGKTSAQSGGSFGVFMAVAQGLRC</sequence>
<reference evidence="2" key="1">
    <citation type="submission" date="2016-11" db="UniProtKB">
        <authorList>
            <consortium name="WormBaseParasite"/>
        </authorList>
    </citation>
    <scope>IDENTIFICATION</scope>
    <source>
        <strain evidence="2">KR3021</strain>
    </source>
</reference>
<dbReference type="Proteomes" id="UP000095286">
    <property type="component" value="Unplaced"/>
</dbReference>
<accession>A0AC35TKQ1</accession>
<evidence type="ECO:0000313" key="2">
    <source>
        <dbReference type="WBParaSite" id="RSKR_0000149900.1"/>
    </source>
</evidence>